<proteinExistence type="predicted"/>
<organism evidence="6">
    <name type="scientific">Bactrocera dorsalis</name>
    <name type="common">Oriental fruit fly</name>
    <name type="synonym">Dacus dorsalis</name>
    <dbReference type="NCBI Taxonomy" id="27457"/>
    <lineage>
        <taxon>Eukaryota</taxon>
        <taxon>Metazoa</taxon>
        <taxon>Ecdysozoa</taxon>
        <taxon>Arthropoda</taxon>
        <taxon>Hexapoda</taxon>
        <taxon>Insecta</taxon>
        <taxon>Pterygota</taxon>
        <taxon>Neoptera</taxon>
        <taxon>Endopterygota</taxon>
        <taxon>Diptera</taxon>
        <taxon>Brachycera</taxon>
        <taxon>Muscomorpha</taxon>
        <taxon>Tephritoidea</taxon>
        <taxon>Tephritidae</taxon>
        <taxon>Bactrocera</taxon>
        <taxon>Bactrocera</taxon>
    </lineage>
</organism>
<dbReference type="PROSITE" id="PS51455">
    <property type="entry name" value="PIPK"/>
    <property type="match status" value="1"/>
</dbReference>
<dbReference type="InterPro" id="IPR027483">
    <property type="entry name" value="PInositol-4-P-4/5-kinase_C_sf"/>
</dbReference>
<evidence type="ECO:0000256" key="2">
    <source>
        <dbReference type="ARBA" id="ARBA00022840"/>
    </source>
</evidence>
<dbReference type="PANTHER" id="PTHR45748:SF7">
    <property type="entry name" value="1-PHOSPHATIDYLINOSITOL 3-PHOSPHATE 5-KINASE-RELATED"/>
    <property type="match status" value="1"/>
</dbReference>
<dbReference type="GO" id="GO:0046854">
    <property type="term" value="P:phosphatidylinositol phosphate biosynthetic process"/>
    <property type="evidence" value="ECO:0007669"/>
    <property type="project" value="TreeGrafter"/>
</dbReference>
<keyword evidence="2 3" id="KW-0067">ATP-binding</keyword>
<dbReference type="GO" id="GO:0000285">
    <property type="term" value="F:1-phosphatidylinositol-3-phosphate 5-kinase activity"/>
    <property type="evidence" value="ECO:0007669"/>
    <property type="project" value="InterPro"/>
</dbReference>
<dbReference type="InterPro" id="IPR044769">
    <property type="entry name" value="PIKfyve_PIPKc"/>
</dbReference>
<protein>
    <submittedName>
        <fullName evidence="6">Putative 1-phosphatidylinositol 3-phosphate 5-kinase</fullName>
    </submittedName>
</protein>
<keyword evidence="3 6" id="KW-0418">Kinase</keyword>
<dbReference type="AlphaFoldDB" id="A0A034VAL5"/>
<dbReference type="EMBL" id="GAKP01020142">
    <property type="protein sequence ID" value="JAC38810.1"/>
    <property type="molecule type" value="Transcribed_RNA"/>
</dbReference>
<dbReference type="OrthoDB" id="158357at2759"/>
<dbReference type="InterPro" id="IPR027484">
    <property type="entry name" value="PInositol-4-P-5-kinase_N"/>
</dbReference>
<gene>
    <name evidence="6" type="primary">FYV1</name>
</gene>
<dbReference type="Pfam" id="PF01504">
    <property type="entry name" value="PIP5K"/>
    <property type="match status" value="2"/>
</dbReference>
<sequence>MSKRVLAESIDLWGPRVHDIALAQKAVTKQPTQMHPDSVTVCTEDLHSDYLDSSPIMSERPRLLRDDTYSQIDDSAGERSTVEQLLTISANTDKKSIKKILTQLLPSAGPANLLQSPFSSQEHYTLPLGAFPILVHDQDLSSLIAYSLTSSDYQKSIANLANSSYSENSSGTGLGHPPTMDSENSPSLKQKLQDNSQEEDESDTQDVPNSTNTTEEEKSKSKTNTSHVELTFHDNGKQFTCKIYFAKEFDSMRVKTLRPPITEKSLYKDLEQKKKREELKVCQSRSGPEMELVHKPSDIYNATQADATKLNRNVFQTEIEKCRNCLARSLCSSVQWEARGGKSGSRFCKTLDDRFVLKEMTKGDINIFENFAPNYFEYISKCQQQNQPTLLAKIFGVFKVVVKKKDSFVEKSLLVMENLFYDCDIKNKFDLKGSERNRMVDPTDQQGEIVLLDENLVQMSWSKPLYILSHSKAVLKDAINRDSTFLEKNQIMDYSLLVGLNHDSSILVLGIIDYIRTFTFDKKVESFVKQTGILGGMGKLPTVISPERYKQRFIDAMDRYFYTVPDRWEGLSKT</sequence>
<evidence type="ECO:0000256" key="4">
    <source>
        <dbReference type="SAM" id="MobiDB-lite"/>
    </source>
</evidence>
<feature type="region of interest" description="Disordered" evidence="4">
    <location>
        <begin position="163"/>
        <end position="226"/>
    </location>
</feature>
<evidence type="ECO:0000259" key="5">
    <source>
        <dbReference type="PROSITE" id="PS51455"/>
    </source>
</evidence>
<dbReference type="Gene3D" id="3.30.810.10">
    <property type="entry name" value="2-Layer Sandwich"/>
    <property type="match status" value="1"/>
</dbReference>
<dbReference type="SMART" id="SM00330">
    <property type="entry name" value="PIPKc"/>
    <property type="match status" value="1"/>
</dbReference>
<keyword evidence="1 3" id="KW-0547">Nucleotide-binding</keyword>
<evidence type="ECO:0000256" key="3">
    <source>
        <dbReference type="PROSITE-ProRule" id="PRU00781"/>
    </source>
</evidence>
<keyword evidence="3" id="KW-0808">Transferase</keyword>
<evidence type="ECO:0000256" key="1">
    <source>
        <dbReference type="ARBA" id="ARBA00022741"/>
    </source>
</evidence>
<dbReference type="GO" id="GO:0005524">
    <property type="term" value="F:ATP binding"/>
    <property type="evidence" value="ECO:0007669"/>
    <property type="project" value="UniProtKB-UniRule"/>
</dbReference>
<reference evidence="6" key="1">
    <citation type="journal article" date="2014" name="BMC Genomics">
        <title>Characterizing the developmental transcriptome of the oriental fruit fly, Bactrocera dorsalis (Diptera: Tephritidae) through comparative genomic analysis with Drosophila melanogaster utilizing modENCODE datasets.</title>
        <authorList>
            <person name="Geib S.M."/>
            <person name="Calla B."/>
            <person name="Hall B."/>
            <person name="Hou S."/>
            <person name="Manoukis N.C."/>
        </authorList>
    </citation>
    <scope>NUCLEOTIDE SEQUENCE</scope>
    <source>
        <strain evidence="6">Punador</strain>
    </source>
</reference>
<dbReference type="InterPro" id="IPR002498">
    <property type="entry name" value="PInositol-4-P-4/5-kinase_core"/>
</dbReference>
<accession>A0A034VAL5</accession>
<evidence type="ECO:0000313" key="6">
    <source>
        <dbReference type="EMBL" id="JAC38810.1"/>
    </source>
</evidence>
<dbReference type="GO" id="GO:0010008">
    <property type="term" value="C:endosome membrane"/>
    <property type="evidence" value="ECO:0007669"/>
    <property type="project" value="TreeGrafter"/>
</dbReference>
<dbReference type="CDD" id="cd17300">
    <property type="entry name" value="PIPKc_PIKfyve"/>
    <property type="match status" value="1"/>
</dbReference>
<feature type="compositionally biased region" description="Polar residues" evidence="4">
    <location>
        <begin position="181"/>
        <end position="195"/>
    </location>
</feature>
<dbReference type="PANTHER" id="PTHR45748">
    <property type="entry name" value="1-PHOSPHATIDYLINOSITOL 3-PHOSPHATE 5-KINASE-RELATED"/>
    <property type="match status" value="1"/>
</dbReference>
<dbReference type="Gene3D" id="3.30.800.10">
    <property type="entry name" value="Phosphatidylinositol Phosphate Kinase II Beta"/>
    <property type="match status" value="1"/>
</dbReference>
<name>A0A034VAL5_BACDO</name>
<feature type="domain" description="PIPK" evidence="5">
    <location>
        <begin position="235"/>
        <end position="561"/>
    </location>
</feature>
<dbReference type="SUPFAM" id="SSF56104">
    <property type="entry name" value="SAICAR synthase-like"/>
    <property type="match status" value="1"/>
</dbReference>
<dbReference type="FunFam" id="3.30.810.10:FF:000001">
    <property type="entry name" value="1-phosphatidylinositol 3-phosphate 5-kinase FAB1"/>
    <property type="match status" value="1"/>
</dbReference>